<organism evidence="2 3">
    <name type="scientific">Methanocella arvoryzae (strain DSM 22066 / NBRC 105507 / MRE50)</name>
    <dbReference type="NCBI Taxonomy" id="351160"/>
    <lineage>
        <taxon>Archaea</taxon>
        <taxon>Methanobacteriati</taxon>
        <taxon>Methanobacteriota</taxon>
        <taxon>Stenosarchaea group</taxon>
        <taxon>Methanomicrobia</taxon>
        <taxon>Methanocellales</taxon>
        <taxon>Methanocellaceae</taxon>
        <taxon>Methanocella</taxon>
    </lineage>
</organism>
<keyword evidence="1" id="KW-0812">Transmembrane</keyword>
<dbReference type="Proteomes" id="UP000000663">
    <property type="component" value="Chromosome"/>
</dbReference>
<reference evidence="2 3" key="1">
    <citation type="journal article" date="2006" name="Science">
        <title>Genome of rice cluster I archaea -- the key methane producers in the rice rhizosphere.</title>
        <authorList>
            <person name="Erkel C."/>
            <person name="Kube M."/>
            <person name="Reinhardt R."/>
            <person name="Liesack W."/>
        </authorList>
    </citation>
    <scope>NUCLEOTIDE SEQUENCE [LARGE SCALE GENOMIC DNA]</scope>
    <source>
        <strain evidence="3">DSM 22066 / NBRC 105507 / MRE50</strain>
    </source>
</reference>
<proteinExistence type="predicted"/>
<keyword evidence="3" id="KW-1185">Reference proteome</keyword>
<dbReference type="KEGG" id="rci:RCIX1889"/>
<evidence type="ECO:0000256" key="1">
    <source>
        <dbReference type="SAM" id="Phobius"/>
    </source>
</evidence>
<gene>
    <name evidence="2" type="ORF">RCIX1889</name>
</gene>
<evidence type="ECO:0008006" key="4">
    <source>
        <dbReference type="Google" id="ProtNLM"/>
    </source>
</evidence>
<dbReference type="eggNOG" id="arCOG12567">
    <property type="taxonomic scope" value="Archaea"/>
</dbReference>
<protein>
    <recommendedName>
        <fullName evidence="4">DUF883 domain-containing protein</fullName>
    </recommendedName>
</protein>
<accession>Q0W3H9</accession>
<sequence>MIRMVFGRSRRTGMAGTMERQASQIERKGTELSQTAAEKGAMASRRISDILRRAADDITHVAPENYRAKVSDTMSSARVAMDNSTESVKSNIRSHPLASVAMAAGVGFAMGAAISIIGSLLYRETTEY</sequence>
<keyword evidence="1" id="KW-1133">Transmembrane helix</keyword>
<evidence type="ECO:0000313" key="3">
    <source>
        <dbReference type="Proteomes" id="UP000000663"/>
    </source>
</evidence>
<name>Q0W3H9_METAR</name>
<feature type="transmembrane region" description="Helical" evidence="1">
    <location>
        <begin position="97"/>
        <end position="122"/>
    </location>
</feature>
<dbReference type="AlphaFoldDB" id="Q0W3H9"/>
<dbReference type="STRING" id="351160.RCIX1889"/>
<dbReference type="EMBL" id="AM114193">
    <property type="protein sequence ID" value="CAJ37064.1"/>
    <property type="molecule type" value="Genomic_DNA"/>
</dbReference>
<keyword evidence="1" id="KW-0472">Membrane</keyword>
<evidence type="ECO:0000313" key="2">
    <source>
        <dbReference type="EMBL" id="CAJ37064.1"/>
    </source>
</evidence>